<dbReference type="AlphaFoldDB" id="A0A0B4GMG2"/>
<dbReference type="Pfam" id="PF20516">
    <property type="entry name" value="PDDEXK_12"/>
    <property type="match status" value="1"/>
</dbReference>
<evidence type="ECO:0000313" key="4">
    <source>
        <dbReference type="Proteomes" id="UP000031192"/>
    </source>
</evidence>
<feature type="region of interest" description="Disordered" evidence="1">
    <location>
        <begin position="21"/>
        <end position="98"/>
    </location>
</feature>
<comment type="caution">
    <text evidence="3">The sequence shown here is derived from an EMBL/GenBank/DDBJ whole genome shotgun (WGS) entry which is preliminary data.</text>
</comment>
<organism evidence="3 4">
    <name type="scientific">Metarhizium guizhouense (strain ARSEF 977)</name>
    <dbReference type="NCBI Taxonomy" id="1276136"/>
    <lineage>
        <taxon>Eukaryota</taxon>
        <taxon>Fungi</taxon>
        <taxon>Dikarya</taxon>
        <taxon>Ascomycota</taxon>
        <taxon>Pezizomycotina</taxon>
        <taxon>Sordariomycetes</taxon>
        <taxon>Hypocreomycetidae</taxon>
        <taxon>Hypocreales</taxon>
        <taxon>Clavicipitaceae</taxon>
        <taxon>Metarhizium</taxon>
    </lineage>
</organism>
<feature type="domain" description="PD-(D/E)XK nuclease-like" evidence="2">
    <location>
        <begin position="202"/>
        <end position="394"/>
    </location>
</feature>
<accession>A0A0B4GMG2</accession>
<dbReference type="OrthoDB" id="5244165at2759"/>
<protein>
    <recommendedName>
        <fullName evidence="2">PD-(D/E)XK nuclease-like domain-containing protein</fullName>
    </recommendedName>
</protein>
<name>A0A0B4GMG2_METGA</name>
<evidence type="ECO:0000259" key="2">
    <source>
        <dbReference type="Pfam" id="PF20516"/>
    </source>
</evidence>
<evidence type="ECO:0000256" key="1">
    <source>
        <dbReference type="SAM" id="MobiDB-lite"/>
    </source>
</evidence>
<feature type="compositionally biased region" description="Low complexity" evidence="1">
    <location>
        <begin position="123"/>
        <end position="132"/>
    </location>
</feature>
<proteinExistence type="predicted"/>
<dbReference type="InterPro" id="IPR046797">
    <property type="entry name" value="PDDEXK_12"/>
</dbReference>
<sequence>MHCRADIVAAWSKEVPLGRLSDPFIASSHSNRRPPSTGTRRVKNPVVIRCPVGDADVNRASMRKTRSKTQRVAPRTPPPEPSNEDDDPATITRLPSRPRLYAKALSAASDHRDDIFVDPDAETTSTSSATSSKRSKSPVKRVADLRRLGVYFDTLSPTAEALGPEGQILFYDLSDMASGLGTIPKSLWDDSPDFRNELGRKPHSSHFTDIDDLYQDFATIKKVVMGSRRCDKDLEPECEWNHAVHAKLLAHVFDKEDGAVGFRSTMSDRIDSQWLPKHPSGLSSSRMFDFCCYVRGDDTRLADTRRFWDPSVNSFNRLGLNWKLAPFLIETKTISRTEAEARDQLGTCIWAQIERLKSMARSSPAAQAVLRQMIFPLAYANGSRWTLMFARIDSTDYSKIVGSPLPTKCLPELTMWPGHSFDSLTKRHVEHGHGMPYSVYAEKT</sequence>
<dbReference type="Proteomes" id="UP000031192">
    <property type="component" value="Unassembled WGS sequence"/>
</dbReference>
<evidence type="ECO:0000313" key="3">
    <source>
        <dbReference type="EMBL" id="KID83773.1"/>
    </source>
</evidence>
<keyword evidence="4" id="KW-1185">Reference proteome</keyword>
<dbReference type="EMBL" id="AZNH01000053">
    <property type="protein sequence ID" value="KID83773.1"/>
    <property type="molecule type" value="Genomic_DNA"/>
</dbReference>
<dbReference type="HOGENOM" id="CLU_057892_0_0_1"/>
<reference evidence="3 4" key="1">
    <citation type="journal article" date="2014" name="Proc. Natl. Acad. Sci. U.S.A.">
        <title>Trajectory and genomic determinants of fungal-pathogen speciation and host adaptation.</title>
        <authorList>
            <person name="Hu X."/>
            <person name="Xiao G."/>
            <person name="Zheng P."/>
            <person name="Shang Y."/>
            <person name="Su Y."/>
            <person name="Zhang X."/>
            <person name="Liu X."/>
            <person name="Zhan S."/>
            <person name="St Leger R.J."/>
            <person name="Wang C."/>
        </authorList>
    </citation>
    <scope>NUCLEOTIDE SEQUENCE [LARGE SCALE GENOMIC DNA]</scope>
    <source>
        <strain evidence="3 4">ARSEF 977</strain>
    </source>
</reference>
<feature type="region of interest" description="Disordered" evidence="1">
    <location>
        <begin position="116"/>
        <end position="139"/>
    </location>
</feature>
<feature type="compositionally biased region" description="Polar residues" evidence="1">
    <location>
        <begin position="27"/>
        <end position="39"/>
    </location>
</feature>
<gene>
    <name evidence="3" type="ORF">MGU_08964</name>
</gene>